<reference evidence="1 2" key="1">
    <citation type="journal article" date="2023" name="Sci. Data">
        <title>Genome assembly of the Korean intertidal mud-creeper Batillaria attramentaria.</title>
        <authorList>
            <person name="Patra A.K."/>
            <person name="Ho P.T."/>
            <person name="Jun S."/>
            <person name="Lee S.J."/>
            <person name="Kim Y."/>
            <person name="Won Y.J."/>
        </authorList>
    </citation>
    <scope>NUCLEOTIDE SEQUENCE [LARGE SCALE GENOMIC DNA]</scope>
    <source>
        <strain evidence="1">Wonlab-2016</strain>
    </source>
</reference>
<accession>A0ABD0M5T3</accession>
<organism evidence="1 2">
    <name type="scientific">Batillaria attramentaria</name>
    <dbReference type="NCBI Taxonomy" id="370345"/>
    <lineage>
        <taxon>Eukaryota</taxon>
        <taxon>Metazoa</taxon>
        <taxon>Spiralia</taxon>
        <taxon>Lophotrochozoa</taxon>
        <taxon>Mollusca</taxon>
        <taxon>Gastropoda</taxon>
        <taxon>Caenogastropoda</taxon>
        <taxon>Sorbeoconcha</taxon>
        <taxon>Cerithioidea</taxon>
        <taxon>Batillariidae</taxon>
        <taxon>Batillaria</taxon>
    </lineage>
</organism>
<sequence>MAIISCVRHLKWKASYPQRMDIELDSFYCNCHASTERVRVVFGVRMPVALCVSGGGGRRAACGIGKVHSLLREMRTAAVS</sequence>
<dbReference type="AlphaFoldDB" id="A0ABD0M5T3"/>
<evidence type="ECO:0000313" key="1">
    <source>
        <dbReference type="EMBL" id="KAK7507305.1"/>
    </source>
</evidence>
<comment type="caution">
    <text evidence="1">The sequence shown here is derived from an EMBL/GenBank/DDBJ whole genome shotgun (WGS) entry which is preliminary data.</text>
</comment>
<name>A0ABD0M5T3_9CAEN</name>
<keyword evidence="2" id="KW-1185">Reference proteome</keyword>
<evidence type="ECO:0000313" key="2">
    <source>
        <dbReference type="Proteomes" id="UP001519460"/>
    </source>
</evidence>
<dbReference type="Proteomes" id="UP001519460">
    <property type="component" value="Unassembled WGS sequence"/>
</dbReference>
<gene>
    <name evidence="1" type="ORF">BaRGS_00001240</name>
</gene>
<dbReference type="EMBL" id="JACVVK020000004">
    <property type="protein sequence ID" value="KAK7507305.1"/>
    <property type="molecule type" value="Genomic_DNA"/>
</dbReference>
<proteinExistence type="predicted"/>
<protein>
    <submittedName>
        <fullName evidence="1">Uncharacterized protein</fullName>
    </submittedName>
</protein>